<dbReference type="InterPro" id="IPR052173">
    <property type="entry name" value="Beta-lactam_resp_regulator"/>
</dbReference>
<comment type="caution">
    <text evidence="3">The sequence shown here is derived from an EMBL/GenBank/DDBJ whole genome shotgun (WGS) entry which is preliminary data.</text>
</comment>
<gene>
    <name evidence="3" type="ORF">QJ036_07075</name>
</gene>
<feature type="transmembrane region" description="Helical" evidence="1">
    <location>
        <begin position="82"/>
        <end position="106"/>
    </location>
</feature>
<protein>
    <submittedName>
        <fullName evidence="3">M56 family metallopeptidase</fullName>
    </submittedName>
</protein>
<feature type="domain" description="Peptidase M56" evidence="2">
    <location>
        <begin position="83"/>
        <end position="278"/>
    </location>
</feature>
<dbReference type="Pfam" id="PF05569">
    <property type="entry name" value="Peptidase_M56"/>
    <property type="match status" value="1"/>
</dbReference>
<keyword evidence="1" id="KW-0812">Transmembrane</keyword>
<proteinExistence type="predicted"/>
<feature type="transmembrane region" description="Helical" evidence="1">
    <location>
        <begin position="294"/>
        <end position="312"/>
    </location>
</feature>
<dbReference type="RefSeq" id="WP_283230690.1">
    <property type="nucleotide sequence ID" value="NZ_JASGBQ010000009.1"/>
</dbReference>
<dbReference type="CDD" id="cd07341">
    <property type="entry name" value="M56_BlaR1_MecR1_like"/>
    <property type="match status" value="1"/>
</dbReference>
<evidence type="ECO:0000313" key="4">
    <source>
        <dbReference type="Proteomes" id="UP001300383"/>
    </source>
</evidence>
<evidence type="ECO:0000259" key="2">
    <source>
        <dbReference type="Pfam" id="PF05569"/>
    </source>
</evidence>
<dbReference type="AlphaFoldDB" id="A0AAP4BCK1"/>
<dbReference type="Proteomes" id="UP001300383">
    <property type="component" value="Unassembled WGS sequence"/>
</dbReference>
<sequence length="459" mass="53320">MSLSSSEWFFCILLTSITGSVAYGLWKVLELLLERYKKYNWLVFSAKLVVIFWLIPIVFLRFKCASYNGQGGVNDIFGISPFTYRVLKTVFFIWLLGFLCQCTWHFKNKQYLKYIKKHNILPEQELVDVKNMLQEQYGIKRRVEIYKNIICTIPQVSGIRKPVILLPENIDISKNTEIIIGHELMHVKHRDQIWLYFLVWLKRIHWFNPIVYLLTNDILEWNEIYCDRDLCKKENAPFSYQQYFKVIANFSGKEKRNRMGLTMSALFENMNSVKRRVLKLKGYQYMKELKKSTVLLLSVLFVGTVTVTSYAASDGVLQGYDFLKEQTEVVIEEELEEPEVLIEEIIPAGTESKITEIEMPLIVTRGTSSYTWEIPVNTLKKTIEFTPCIGDEILVMASIEPSDCLTRVGLMEPDGVRRAVSSTGKIDHTFTIRKSGGHRVYIENQSNKTISVSFVLKKP</sequence>
<reference evidence="3 4" key="1">
    <citation type="submission" date="2023-05" db="EMBL/GenBank/DDBJ databases">
        <title>[ruminococcus] sp. nov., isolated from a pig farm feces dump.</title>
        <authorList>
            <person name="Chang Y.-H."/>
        </authorList>
    </citation>
    <scope>NUCLEOTIDE SEQUENCE [LARGE SCALE GENOMIC DNA]</scope>
    <source>
        <strain evidence="3 4">YH-rum2234</strain>
    </source>
</reference>
<feature type="transmembrane region" description="Helical" evidence="1">
    <location>
        <begin position="6"/>
        <end position="29"/>
    </location>
</feature>
<feature type="transmembrane region" description="Helical" evidence="1">
    <location>
        <begin position="41"/>
        <end position="62"/>
    </location>
</feature>
<keyword evidence="1" id="KW-0472">Membrane</keyword>
<dbReference type="InterPro" id="IPR008756">
    <property type="entry name" value="Peptidase_M56"/>
</dbReference>
<organism evidence="3 4">
    <name type="scientific">Fusibacillus kribbianus</name>
    <dbReference type="NCBI Taxonomy" id="3044208"/>
    <lineage>
        <taxon>Bacteria</taxon>
        <taxon>Bacillati</taxon>
        <taxon>Bacillota</taxon>
        <taxon>Clostridia</taxon>
        <taxon>Lachnospirales</taxon>
        <taxon>Lachnospiraceae</taxon>
        <taxon>Fusibacillus</taxon>
    </lineage>
</organism>
<dbReference type="EMBL" id="JASGBQ010000009">
    <property type="protein sequence ID" value="MDI9242241.1"/>
    <property type="molecule type" value="Genomic_DNA"/>
</dbReference>
<accession>A0AAP4BCK1</accession>
<keyword evidence="1" id="KW-1133">Transmembrane helix</keyword>
<evidence type="ECO:0000313" key="3">
    <source>
        <dbReference type="EMBL" id="MDI9242241.1"/>
    </source>
</evidence>
<dbReference type="PANTHER" id="PTHR34978:SF3">
    <property type="entry name" value="SLR0241 PROTEIN"/>
    <property type="match status" value="1"/>
</dbReference>
<keyword evidence="4" id="KW-1185">Reference proteome</keyword>
<evidence type="ECO:0000256" key="1">
    <source>
        <dbReference type="SAM" id="Phobius"/>
    </source>
</evidence>
<name>A0AAP4BCK1_9FIRM</name>
<dbReference type="PANTHER" id="PTHR34978">
    <property type="entry name" value="POSSIBLE SENSOR-TRANSDUCER PROTEIN BLAR"/>
    <property type="match status" value="1"/>
</dbReference>